<dbReference type="RefSeq" id="WP_036076906.1">
    <property type="nucleotide sequence ID" value="NZ_AODE01000004.1"/>
</dbReference>
<gene>
    <name evidence="1" type="ORF">PCORN_01775</name>
</gene>
<organism evidence="1 2">
    <name type="scientific">Listeria cornellensis FSL F6-0969</name>
    <dbReference type="NCBI Taxonomy" id="1265820"/>
    <lineage>
        <taxon>Bacteria</taxon>
        <taxon>Bacillati</taxon>
        <taxon>Bacillota</taxon>
        <taxon>Bacilli</taxon>
        <taxon>Bacillales</taxon>
        <taxon>Listeriaceae</taxon>
        <taxon>Listeria</taxon>
    </lineage>
</organism>
<sequence length="304" mass="34030">MKDGLVIKQADTDTTTKSYTFRGLEGLVKEDGAKYELLGVDKAYKEVLRIPLKVLPILDVPVYITGTNDYKGHFGGAITKVRLLKNNQVLKQADTLGADYSFKEMRSLIQDDGSKYDMVGVDKNYQEVIRIPLERRSILTVADYTVGDRELTGNFQDNICFVRLFKDGKAVKHADIAADKYTLKGLENIIEKDGSKYEVVGLDAGYKDVVRIDLKVNALQVSLTPNLYTLGTMENRGVFDGPVVRVRLFKNDVVVKQADVDVLAKTYVLKGLGDIVQKDGSKYELVGVDPFFKEIIRVDFRIAN</sequence>
<protein>
    <submittedName>
        <fullName evidence="1">Uncharacterized protein</fullName>
    </submittedName>
</protein>
<dbReference type="PATRIC" id="fig|1265820.5.peg.344"/>
<dbReference type="Proteomes" id="UP000019254">
    <property type="component" value="Unassembled WGS sequence"/>
</dbReference>
<dbReference type="STRING" id="1265820.PCORN_01775"/>
<dbReference type="AlphaFoldDB" id="W7C6G6"/>
<accession>W7C6G6</accession>
<dbReference type="EMBL" id="AODE01000004">
    <property type="protein sequence ID" value="EUJ32662.1"/>
    <property type="molecule type" value="Genomic_DNA"/>
</dbReference>
<name>W7C6G6_9LIST</name>
<keyword evidence="2" id="KW-1185">Reference proteome</keyword>
<evidence type="ECO:0000313" key="1">
    <source>
        <dbReference type="EMBL" id="EUJ32662.1"/>
    </source>
</evidence>
<reference evidence="1 2" key="1">
    <citation type="journal article" date="2014" name="Int. J. Syst. Evol. Microbiol.">
        <title>Listeria floridensis sp. nov., Listeria aquatica sp. nov., Listeria cornellensis sp. nov., Listeria riparia sp. nov. and Listeria grandensis sp. nov., from agricultural and natural environments.</title>
        <authorList>
            <person name="den Bakker H.C."/>
            <person name="Warchocki S."/>
            <person name="Wright E.M."/>
            <person name="Allred A.F."/>
            <person name="Ahlstrom C."/>
            <person name="Manuel C.S."/>
            <person name="Stasiewicz M.J."/>
            <person name="Burrell A."/>
            <person name="Roof S."/>
            <person name="Strawn L."/>
            <person name="Fortes E.D."/>
            <person name="Nightingale K.K."/>
            <person name="Kephart D."/>
            <person name="Wiedmann M."/>
        </authorList>
    </citation>
    <scope>NUCLEOTIDE SEQUENCE [LARGE SCALE GENOMIC DNA]</scope>
    <source>
        <strain evidence="2">FSL F6-969</strain>
    </source>
</reference>
<proteinExistence type="predicted"/>
<evidence type="ECO:0000313" key="2">
    <source>
        <dbReference type="Proteomes" id="UP000019254"/>
    </source>
</evidence>
<comment type="caution">
    <text evidence="1">The sequence shown here is derived from an EMBL/GenBank/DDBJ whole genome shotgun (WGS) entry which is preliminary data.</text>
</comment>
<dbReference type="OrthoDB" id="2365985at2"/>